<name>A0ABT0PHA0_9GAMM</name>
<dbReference type="Proteomes" id="UP001203338">
    <property type="component" value="Unassembled WGS sequence"/>
</dbReference>
<organism evidence="1 2">
    <name type="scientific">Parendozoicomonas callyspongiae</name>
    <dbReference type="NCBI Taxonomy" id="2942213"/>
    <lineage>
        <taxon>Bacteria</taxon>
        <taxon>Pseudomonadati</taxon>
        <taxon>Pseudomonadota</taxon>
        <taxon>Gammaproteobacteria</taxon>
        <taxon>Oceanospirillales</taxon>
        <taxon>Endozoicomonadaceae</taxon>
        <taxon>Parendozoicomonas</taxon>
    </lineage>
</organism>
<gene>
    <name evidence="1" type="ORF">M3P05_12555</name>
</gene>
<accession>A0ABT0PHA0</accession>
<protein>
    <submittedName>
        <fullName evidence="1">Uncharacterized protein</fullName>
    </submittedName>
</protein>
<keyword evidence="2" id="KW-1185">Reference proteome</keyword>
<sequence length="203" mass="22736">MIEDEELVMSPLCQTLEKNHCAVEILIYKGISDENWVLELEDEFGNSSVWDDLFATDKAALNAALEAIDDEGIEAFIGEPSPESKPLTEEEYAIDLAERVTASLPMAVTPTKALIHNVRNHETQPVKLKPRQRLHVDKCVYLGDEAGIACCCIAAGEPIVSSITHLKLDPKHPLYKELKDYQLKRKARLAYEGLRNDGCFRVD</sequence>
<reference evidence="1 2" key="1">
    <citation type="submission" date="2022-05" db="EMBL/GenBank/DDBJ databases">
        <authorList>
            <person name="Park J.-S."/>
        </authorList>
    </citation>
    <scope>NUCLEOTIDE SEQUENCE [LARGE SCALE GENOMIC DNA]</scope>
    <source>
        <strain evidence="1 2">2012CJ34-2</strain>
    </source>
</reference>
<evidence type="ECO:0000313" key="2">
    <source>
        <dbReference type="Proteomes" id="UP001203338"/>
    </source>
</evidence>
<dbReference type="RefSeq" id="WP_249700039.1">
    <property type="nucleotide sequence ID" value="NZ_JAMFLX010000016.1"/>
</dbReference>
<dbReference type="EMBL" id="JAMFLX010000016">
    <property type="protein sequence ID" value="MCL6270755.1"/>
    <property type="molecule type" value="Genomic_DNA"/>
</dbReference>
<evidence type="ECO:0000313" key="1">
    <source>
        <dbReference type="EMBL" id="MCL6270755.1"/>
    </source>
</evidence>
<comment type="caution">
    <text evidence="1">The sequence shown here is derived from an EMBL/GenBank/DDBJ whole genome shotgun (WGS) entry which is preliminary data.</text>
</comment>
<proteinExistence type="predicted"/>